<dbReference type="Pfam" id="PF00909">
    <property type="entry name" value="Ammonium_transp"/>
    <property type="match status" value="1"/>
</dbReference>
<comment type="caution">
    <text evidence="11">The sequence shown here is derived from an EMBL/GenBank/DDBJ whole genome shotgun (WGS) entry which is preliminary data.</text>
</comment>
<comment type="similarity">
    <text evidence="2">Belongs to the ammonia transporter channel (TC 1.A.11.2) family.</text>
</comment>
<dbReference type="Gene3D" id="1.10.3090.10">
    <property type="entry name" value="cca-adding enzyme, domain 2"/>
    <property type="match status" value="1"/>
</dbReference>
<dbReference type="PANTHER" id="PTHR43029:SF10">
    <property type="entry name" value="AMMONIUM TRANSPORTER MEP2"/>
    <property type="match status" value="1"/>
</dbReference>
<feature type="transmembrane region" description="Helical" evidence="9">
    <location>
        <begin position="72"/>
        <end position="96"/>
    </location>
</feature>
<evidence type="ECO:0000256" key="4">
    <source>
        <dbReference type="ARBA" id="ARBA00022692"/>
    </source>
</evidence>
<evidence type="ECO:0000259" key="10">
    <source>
        <dbReference type="Pfam" id="PF00909"/>
    </source>
</evidence>
<evidence type="ECO:0000256" key="2">
    <source>
        <dbReference type="ARBA" id="ARBA00005887"/>
    </source>
</evidence>
<keyword evidence="6 9" id="KW-0472">Membrane</keyword>
<dbReference type="Proteomes" id="UP000617426">
    <property type="component" value="Unassembled WGS sequence"/>
</dbReference>
<dbReference type="EMBL" id="JACHMK010000001">
    <property type="protein sequence ID" value="MBB6334833.1"/>
    <property type="molecule type" value="Genomic_DNA"/>
</dbReference>
<proteinExistence type="inferred from homology"/>
<keyword evidence="3" id="KW-0813">Transport</keyword>
<evidence type="ECO:0000256" key="6">
    <source>
        <dbReference type="ARBA" id="ARBA00023136"/>
    </source>
</evidence>
<evidence type="ECO:0000256" key="9">
    <source>
        <dbReference type="SAM" id="Phobius"/>
    </source>
</evidence>
<dbReference type="InterPro" id="IPR024041">
    <property type="entry name" value="NH4_transpt_AmtB-like_dom"/>
</dbReference>
<keyword evidence="12" id="KW-1185">Reference proteome</keyword>
<keyword evidence="7" id="KW-0924">Ammonia transport</keyword>
<feature type="transmembrane region" description="Helical" evidence="9">
    <location>
        <begin position="31"/>
        <end position="52"/>
    </location>
</feature>
<dbReference type="Gene3D" id="1.10.3430.10">
    <property type="entry name" value="Ammonium transporter AmtB like domains"/>
    <property type="match status" value="1"/>
</dbReference>
<evidence type="ECO:0000313" key="12">
    <source>
        <dbReference type="Proteomes" id="UP000617426"/>
    </source>
</evidence>
<dbReference type="GO" id="GO:0016779">
    <property type="term" value="F:nucleotidyltransferase activity"/>
    <property type="evidence" value="ECO:0007669"/>
    <property type="project" value="InterPro"/>
</dbReference>
<evidence type="ECO:0000313" key="11">
    <source>
        <dbReference type="EMBL" id="MBB6334833.1"/>
    </source>
</evidence>
<dbReference type="PROSITE" id="PS01219">
    <property type="entry name" value="AMMONIUM_TRANSP"/>
    <property type="match status" value="1"/>
</dbReference>
<dbReference type="AlphaFoldDB" id="A0A923E4P2"/>
<keyword evidence="4 9" id="KW-0812">Transmembrane</keyword>
<dbReference type="PANTHER" id="PTHR43029">
    <property type="entry name" value="AMMONIUM TRANSPORTER MEP2"/>
    <property type="match status" value="1"/>
</dbReference>
<accession>A0A923E4P2</accession>
<evidence type="ECO:0000256" key="5">
    <source>
        <dbReference type="ARBA" id="ARBA00022989"/>
    </source>
</evidence>
<evidence type="ECO:0000256" key="3">
    <source>
        <dbReference type="ARBA" id="ARBA00022448"/>
    </source>
</evidence>
<dbReference type="InterPro" id="IPR029020">
    <property type="entry name" value="Ammonium/urea_transptr"/>
</dbReference>
<gene>
    <name evidence="11" type="ORF">HD592_001398</name>
</gene>
<dbReference type="GO" id="GO:0005886">
    <property type="term" value="C:plasma membrane"/>
    <property type="evidence" value="ECO:0007669"/>
    <property type="project" value="TreeGrafter"/>
</dbReference>
<feature type="transmembrane region" description="Helical" evidence="9">
    <location>
        <begin position="6"/>
        <end position="24"/>
    </location>
</feature>
<dbReference type="SUPFAM" id="SSF111352">
    <property type="entry name" value="Ammonium transporter"/>
    <property type="match status" value="1"/>
</dbReference>
<dbReference type="InterPro" id="IPR018047">
    <property type="entry name" value="Ammonium_transpt_CS"/>
</dbReference>
<dbReference type="InterPro" id="IPR001905">
    <property type="entry name" value="Ammonium_transpt"/>
</dbReference>
<feature type="transmembrane region" description="Helical" evidence="9">
    <location>
        <begin position="138"/>
        <end position="160"/>
    </location>
</feature>
<comment type="subcellular location">
    <subcellularLocation>
        <location evidence="1">Membrane</location>
        <topology evidence="1">Multi-pass membrane protein</topology>
    </subcellularLocation>
</comment>
<feature type="transmembrane region" description="Helical" evidence="9">
    <location>
        <begin position="172"/>
        <end position="189"/>
    </location>
</feature>
<evidence type="ECO:0000256" key="8">
    <source>
        <dbReference type="ARBA" id="ARBA00050025"/>
    </source>
</evidence>
<evidence type="ECO:0000256" key="1">
    <source>
        <dbReference type="ARBA" id="ARBA00004141"/>
    </source>
</evidence>
<reference evidence="11" key="1">
    <citation type="submission" date="2020-08" db="EMBL/GenBank/DDBJ databases">
        <title>Sequencing the genomes of 1000 actinobacteria strains.</title>
        <authorList>
            <person name="Klenk H.-P."/>
        </authorList>
    </citation>
    <scope>NUCLEOTIDE SEQUENCE</scope>
    <source>
        <strain evidence="11">DSM 10695</strain>
    </source>
</reference>
<name>A0A923E4P2_9ACTO</name>
<organism evidence="11 12">
    <name type="scientific">Schaalia hyovaginalis</name>
    <dbReference type="NCBI Taxonomy" id="29316"/>
    <lineage>
        <taxon>Bacteria</taxon>
        <taxon>Bacillati</taxon>
        <taxon>Actinomycetota</taxon>
        <taxon>Actinomycetes</taxon>
        <taxon>Actinomycetales</taxon>
        <taxon>Actinomycetaceae</taxon>
        <taxon>Schaalia</taxon>
    </lineage>
</organism>
<feature type="transmembrane region" description="Helical" evidence="9">
    <location>
        <begin position="108"/>
        <end position="126"/>
    </location>
</feature>
<keyword evidence="5 9" id="KW-1133">Transmembrane helix</keyword>
<sequence length="550" mass="57460">MWVSVGFQMTFAIITVALISGSLAERVKFSTWMAFTAIWVTLSYFPMAHMVWGGGLLSADGPIAKLVGAAPIDFAGGTVVHINAGITGLVLALIIGKRPGFGVEAMRPHNLPFVMVGAALLLFGWFGFNAGSAFTADALAGSAWVNTAAAAAAASLAWMATEKLRDGSATSLGAASGIVAGLAGITPAAGALDTVGALILGLIVGVRDALHLVTRRHTAKLLRADQREVARVLGFEGEEAEADLRRLLTGAGTEIDAAERQAPSWGAGALARRVIRAVAPGRGRRSGAYEATMVSESTSLVDSRLAFPAPALASDTAAVLDMARCCADTGIEPAGSALDAISAAVWKGEHAIRGRWTPEVTRSFEALLAAPRGFVRAWTHLETTGVIDAWIPEFAEVRSRPQSAAFHRWTVDRHLAETVARANDARTGVEAWAWPFPEAIVPWDSVLLAAFLHDLGKRPGAHGPDYPVLGAALVPTVLERLGLGGRCADVSLLVDRHLVLAELATKEDPAAPRTADRLLEAVGGSERALAALAVLTRADSQGAGPKAWTA</sequence>
<feature type="domain" description="Ammonium transporter AmtB-like" evidence="10">
    <location>
        <begin position="5"/>
        <end position="207"/>
    </location>
</feature>
<protein>
    <recommendedName>
        <fullName evidence="8">Ammonium transporter</fullName>
    </recommendedName>
</protein>
<dbReference type="GO" id="GO:0008519">
    <property type="term" value="F:ammonium channel activity"/>
    <property type="evidence" value="ECO:0007669"/>
    <property type="project" value="InterPro"/>
</dbReference>
<evidence type="ECO:0000256" key="7">
    <source>
        <dbReference type="ARBA" id="ARBA00023177"/>
    </source>
</evidence>